<name>A0A5K7YNM8_9BACT</name>
<dbReference type="AlphaFoldDB" id="A0A5K7YNM8"/>
<accession>A0A5K7YNM8</accession>
<protein>
    <submittedName>
        <fullName evidence="2">Uncharacterized protein</fullName>
    </submittedName>
</protein>
<evidence type="ECO:0000313" key="3">
    <source>
        <dbReference type="Proteomes" id="UP000427906"/>
    </source>
</evidence>
<proteinExistence type="predicted"/>
<feature type="region of interest" description="Disordered" evidence="1">
    <location>
        <begin position="179"/>
        <end position="273"/>
    </location>
</feature>
<dbReference type="EMBL" id="AP021874">
    <property type="protein sequence ID" value="BBO68511.1"/>
    <property type="molecule type" value="Genomic_DNA"/>
</dbReference>
<sequence>MVVALSLPLAVGTGLAPARVYAGPPDAMVDTLSAAHRDLERNTALEARTAAGLEELKQTGRAPADVITDYEAYLEHVRAMVAENRRLVQQLETLRLEGVQPASSTQALQAGQMIDAPIPETTVTDEVAALDRELNASLAEFDELLLEEMERIRERSSPRVDALAQAAADAAERLKEKGIDIEASGSQTESESSPSGQREASAAMPGKTSSPTAANAPGRASDSGKTATPGGGDAEGIEGDRQTPTGRRDGGDDDIVARQLREAAEQETDPVLKEKLWKEYDAYKRGGA</sequence>
<organism evidence="2 3">
    <name type="scientific">Desulfosarcina alkanivorans</name>
    <dbReference type="NCBI Taxonomy" id="571177"/>
    <lineage>
        <taxon>Bacteria</taxon>
        <taxon>Pseudomonadati</taxon>
        <taxon>Thermodesulfobacteriota</taxon>
        <taxon>Desulfobacteria</taxon>
        <taxon>Desulfobacterales</taxon>
        <taxon>Desulfosarcinaceae</taxon>
        <taxon>Desulfosarcina</taxon>
    </lineage>
</organism>
<gene>
    <name evidence="2" type="ORF">DSCA_24410</name>
</gene>
<evidence type="ECO:0000256" key="1">
    <source>
        <dbReference type="SAM" id="MobiDB-lite"/>
    </source>
</evidence>
<evidence type="ECO:0000313" key="2">
    <source>
        <dbReference type="EMBL" id="BBO68511.1"/>
    </source>
</evidence>
<feature type="compositionally biased region" description="Basic and acidic residues" evidence="1">
    <location>
        <begin position="238"/>
        <end position="273"/>
    </location>
</feature>
<dbReference type="Proteomes" id="UP000427906">
    <property type="component" value="Chromosome"/>
</dbReference>
<reference evidence="2 3" key="1">
    <citation type="submission" date="2019-11" db="EMBL/GenBank/DDBJ databases">
        <title>Comparative genomics of hydrocarbon-degrading Desulfosarcina strains.</title>
        <authorList>
            <person name="Watanabe M."/>
            <person name="Kojima H."/>
            <person name="Fukui M."/>
        </authorList>
    </citation>
    <scope>NUCLEOTIDE SEQUENCE [LARGE SCALE GENOMIC DNA]</scope>
    <source>
        <strain evidence="2 3">PL12</strain>
    </source>
</reference>
<keyword evidence="3" id="KW-1185">Reference proteome</keyword>
<feature type="compositionally biased region" description="Low complexity" evidence="1">
    <location>
        <begin position="184"/>
        <end position="197"/>
    </location>
</feature>
<dbReference type="KEGG" id="dalk:DSCA_24410"/>